<feature type="compositionally biased region" description="Low complexity" evidence="1">
    <location>
        <begin position="308"/>
        <end position="332"/>
    </location>
</feature>
<feature type="region of interest" description="Disordered" evidence="1">
    <location>
        <begin position="288"/>
        <end position="340"/>
    </location>
</feature>
<feature type="transmembrane region" description="Helical" evidence="2">
    <location>
        <begin position="994"/>
        <end position="1013"/>
    </location>
</feature>
<feature type="transmembrane region" description="Helical" evidence="2">
    <location>
        <begin position="66"/>
        <end position="87"/>
    </location>
</feature>
<protein>
    <submittedName>
        <fullName evidence="3">Uncharacterized protein</fullName>
    </submittedName>
</protein>
<dbReference type="OrthoDB" id="563401at2759"/>
<feature type="transmembrane region" description="Helical" evidence="2">
    <location>
        <begin position="902"/>
        <end position="920"/>
    </location>
</feature>
<keyword evidence="2" id="KW-0812">Transmembrane</keyword>
<dbReference type="AlphaFoldDB" id="A0A835XM27"/>
<name>A0A835XM27_9CHLO</name>
<evidence type="ECO:0000256" key="1">
    <source>
        <dbReference type="SAM" id="MobiDB-lite"/>
    </source>
</evidence>
<keyword evidence="2" id="KW-0472">Membrane</keyword>
<feature type="transmembrane region" description="Helical" evidence="2">
    <location>
        <begin position="99"/>
        <end position="117"/>
    </location>
</feature>
<feature type="transmembrane region" description="Helical" evidence="2">
    <location>
        <begin position="830"/>
        <end position="852"/>
    </location>
</feature>
<proteinExistence type="predicted"/>
<accession>A0A835XM27</accession>
<feature type="transmembrane region" description="Helical" evidence="2">
    <location>
        <begin position="129"/>
        <end position="149"/>
    </location>
</feature>
<sequence length="1036" mass="104400">MAPCGPLVPAQHRRASPAPVPAARPAPLTRSRAALCVARVAAAALVAAAAAGWAAPQLYLSPPYPAWVAVFGALLAGPPLLAVFGWLGARQSASGRLYITARQLLPHALCAAVALSLPGVSADLAAPSGGVQAAVAAGLAAAALHVLLYGRPRATSTKHDERAIEGPSEVTDPMPIQPQPSDREARPSGADTPALSLRTHLQPQPRNQVPEAAGGRHSTSEQGNRDGTGQLLRTTSSGASWLSAANVVYSSPYHSATIQLQHNASFETAAANLAAAARSILPRALIEHASGGGSGDGRPSGGGGDGAVGPSSAARRPWRGHPGLKPAAAAAYAPPPGGAEPDQACLRTKVAVVRGCVELILWLQFDGEELGQDDITAAVAGAEAELARLAAEDERPHPGGGEALQGAAAEEKNGVQVAPAVLLLPAVTSRLEMGASPLVASGGGRGSQGSSPRGPLPAARTPSGSAEPAGVLAALGIDAQRDPIRAAPLLLALDPPLITAGTGGGGAFGTLNVSLCLDEGETNDPVEVRLVLQQRGAVVAEVACITVGPQGASASLDVSGLAEGSAALLVLPVWEDGPQMRPTTAPALLYVPLAVVPAPVAEELSGLFNHMEQAAAGKWPSAGPQARRALAYMQHFSPLLADMAPLLPGEAEGEQLGLVSGSGARRLAAGPARDVAGAAAGFLADRGMAETLRYLAAGLRSAGLDEVLGALAARGSSGGVSSARWASAASLLSDGDISAADAGPAVGDSAVPDPAAVEAAAEAVGHVEGGQAAAEERRRKQRATRVAAAGLACMARERLALAAAAVFVGFRDAGTERRCTRFRSRRARSFDAAAAAVNALLVLATLAAVAAWRSGAAVLGAAGPLPPIWAVVQLGLCVCALVLPAVLIRADKRLAEPGTREPFIWACHAVSMLLFCWHHMPSWGPGALGAPQLAAAPLAGPSSRALAALCTALQPASYSLRVKLRGPLFALDAALLTILFAAADGGTWCSGLPMAAAVVAASLAACALVDLLWRLRFLTEVSREVAAAALPGNVTR</sequence>
<keyword evidence="4" id="KW-1185">Reference proteome</keyword>
<feature type="compositionally biased region" description="Polar residues" evidence="1">
    <location>
        <begin position="220"/>
        <end position="233"/>
    </location>
</feature>
<evidence type="ECO:0000313" key="4">
    <source>
        <dbReference type="Proteomes" id="UP000612055"/>
    </source>
</evidence>
<dbReference type="EMBL" id="JAEHOE010000144">
    <property type="protein sequence ID" value="KAG2484716.1"/>
    <property type="molecule type" value="Genomic_DNA"/>
</dbReference>
<feature type="transmembrane region" description="Helical" evidence="2">
    <location>
        <begin position="33"/>
        <end position="54"/>
    </location>
</feature>
<feature type="transmembrane region" description="Helical" evidence="2">
    <location>
        <begin position="868"/>
        <end position="890"/>
    </location>
</feature>
<reference evidence="3" key="1">
    <citation type="journal article" date="2020" name="bioRxiv">
        <title>Comparative genomics of Chlamydomonas.</title>
        <authorList>
            <person name="Craig R.J."/>
            <person name="Hasan A.R."/>
            <person name="Ness R.W."/>
            <person name="Keightley P.D."/>
        </authorList>
    </citation>
    <scope>NUCLEOTIDE SEQUENCE</scope>
    <source>
        <strain evidence="3">CCAP 11/70</strain>
    </source>
</reference>
<evidence type="ECO:0000256" key="2">
    <source>
        <dbReference type="SAM" id="Phobius"/>
    </source>
</evidence>
<keyword evidence="2" id="KW-1133">Transmembrane helix</keyword>
<gene>
    <name evidence="3" type="ORF">HYH03_016544</name>
</gene>
<evidence type="ECO:0000313" key="3">
    <source>
        <dbReference type="EMBL" id="KAG2484716.1"/>
    </source>
</evidence>
<comment type="caution">
    <text evidence="3">The sequence shown here is derived from an EMBL/GenBank/DDBJ whole genome shotgun (WGS) entry which is preliminary data.</text>
</comment>
<organism evidence="3 4">
    <name type="scientific">Edaphochlamys debaryana</name>
    <dbReference type="NCBI Taxonomy" id="47281"/>
    <lineage>
        <taxon>Eukaryota</taxon>
        <taxon>Viridiplantae</taxon>
        <taxon>Chlorophyta</taxon>
        <taxon>core chlorophytes</taxon>
        <taxon>Chlorophyceae</taxon>
        <taxon>CS clade</taxon>
        <taxon>Chlamydomonadales</taxon>
        <taxon>Chlamydomonadales incertae sedis</taxon>
        <taxon>Edaphochlamys</taxon>
    </lineage>
</organism>
<dbReference type="Proteomes" id="UP000612055">
    <property type="component" value="Unassembled WGS sequence"/>
</dbReference>
<feature type="region of interest" description="Disordered" evidence="1">
    <location>
        <begin position="438"/>
        <end position="465"/>
    </location>
</feature>
<feature type="compositionally biased region" description="Gly residues" evidence="1">
    <location>
        <begin position="290"/>
        <end position="307"/>
    </location>
</feature>
<feature type="region of interest" description="Disordered" evidence="1">
    <location>
        <begin position="155"/>
        <end position="233"/>
    </location>
</feature>